<evidence type="ECO:0000256" key="3">
    <source>
        <dbReference type="ARBA" id="ARBA00011738"/>
    </source>
</evidence>
<dbReference type="InterPro" id="IPR015798">
    <property type="entry name" value="Cu_amine_oxidase_C"/>
</dbReference>
<dbReference type="InterPro" id="IPR011059">
    <property type="entry name" value="Metal-dep_hydrolase_composite"/>
</dbReference>
<dbReference type="Proteomes" id="UP000044602">
    <property type="component" value="Unassembled WGS sequence"/>
</dbReference>
<evidence type="ECO:0000256" key="2">
    <source>
        <dbReference type="ARBA" id="ARBA00007983"/>
    </source>
</evidence>
<evidence type="ECO:0000256" key="8">
    <source>
        <dbReference type="ARBA" id="ARBA00023157"/>
    </source>
</evidence>
<feature type="signal peptide" evidence="13">
    <location>
        <begin position="1"/>
        <end position="27"/>
    </location>
</feature>
<dbReference type="InterPro" id="IPR016182">
    <property type="entry name" value="Cu_amine_oxidase_N-reg"/>
</dbReference>
<dbReference type="InterPro" id="IPR036460">
    <property type="entry name" value="Cu_amine_oxidase_C_sf"/>
</dbReference>
<dbReference type="Gene3D" id="3.10.450.40">
    <property type="match status" value="2"/>
</dbReference>
<keyword evidence="4 11" id="KW-0479">Metal-binding</keyword>
<dbReference type="Pfam" id="PF01179">
    <property type="entry name" value="Cu_amine_oxid"/>
    <property type="match status" value="1"/>
</dbReference>
<comment type="subunit">
    <text evidence="3">Homodimer.</text>
</comment>
<dbReference type="Gene3D" id="2.70.98.20">
    <property type="entry name" value="Copper amine oxidase, catalytic domain"/>
    <property type="match status" value="1"/>
</dbReference>
<comment type="PTM">
    <text evidence="10 11">Topaquinone (TPQ) is generated by copper-dependent autoxidation of a specific tyrosyl residue.</text>
</comment>
<comment type="cofactor">
    <cofactor evidence="11">
        <name>Cu cation</name>
        <dbReference type="ChEBI" id="CHEBI:23378"/>
    </cofactor>
    <text evidence="11">Contains 1 topaquinone per subunit.</text>
</comment>
<evidence type="ECO:0000313" key="17">
    <source>
        <dbReference type="Proteomes" id="UP000044602"/>
    </source>
</evidence>
<sequence>MSDLDMTTSTLLKLLLAASSFFGPGSASSHNPADTVFRNGSIYSIDGRSSKHEAMAITDGLITFLGSNSCVKPFIGPETAVFDLEGRRMAMPGLVDAHMHPISGGAALLKCNLNYQPLGLKAVLDHIQSCLDGEPEKSDQDWLEVLSMDWYTLAEDSGPITSKTLDVLKTQRPIVATSADRHTFWVNTAALKVSDITASTQSPPGGVVERLPGSLDPSGILQDAASGLLSGPAPATLQKDVESARAALKLLREQGVTTFQEAASSTRTAAVFEAVKKEGGLSARGFFDHLISAPNSTAEVAALVEEVVNATTQLNDPADLGPEPALKWHAVKIFVDGIIMYPANTGALIEPYFLPVGNTSVWAPNSEKWPEPYWSTEILAAVLEGLILKGIDAQIHVDGDMAVRTALDALQDFRDKHGDEYDYRVGLAHNEVTDPSDWPRFAELKADPIMSFQWAQASSVWMPNGLKNMGPVRSNYLEAWGDIARFGTRIIYGSDWPIDPLDEWLAIKVGVTRSGDPTNPNSPASQGAPYDGPGIPGLSLSREEAIRSITIESSRFLRADEHIGSLEVGKLADVIVLQANYFEVPDEEIARHVDHAGRREVIQFRMIYRQEPKKADLTAFLSLEHSGSLRPDSPRPPRLAAVHYVRAHQAADRKADEIEAVVDLDRGLVVKKDVVGTEYLAGLSTWEFDILVEKCKESSVLSERVAQFALPEGFEVVIEPWPYGGMDQPGGVRRYFQGLVYAVDTRSGNPDSNFYAFPLPIIPVMDFEKREIVRIDELATGGAGDDLVPAAPRTGAILDHCAPAEYVPELLPGGTRKDLKPLSVVQPEGPSFSIKDESLVEWQKWRFRVSFNPREGAVIHDVYYDDRSVLYRLSISEMTVPYADPRPPFHRKQAFDFGDGGIGHAVNNLTLGCDCLGVIKYFDGVLCTPEGKAEKTSRVICLHEQDNGIGWKHTNWRTGRAVSTRRRELVVQFIITLANYEYIFNYKFDQAGAINVETRATGIVSVVNIDAGKTAPWGTVVNPGALAQNHQHIFCVRIDPAIDGHENTVIQNESLPAGMDARTNPHGNLYEVRDTPLLTSAGVDACPENNRIFKIQNLAKKNPISGRPVGYKINPPPTQKVLANPGSTQAHRCLFAQHHLWVTKYRDGELYAAGEYPLSSKREAGGVADMVARNDDLLQQDVVLWSCFGLTHIPRVEDWPVMPVEIMELHISPVDFFTGNPAIDVPSGKDTTSELTSGCCTRPKL</sequence>
<evidence type="ECO:0000256" key="6">
    <source>
        <dbReference type="ARBA" id="ARBA00023002"/>
    </source>
</evidence>
<dbReference type="PANTHER" id="PTHR10638">
    <property type="entry name" value="COPPER AMINE OXIDASE"/>
    <property type="match status" value="1"/>
</dbReference>
<feature type="active site" description="Schiff-base intermediate with substrate; via topaquinone" evidence="9">
    <location>
        <position position="980"/>
    </location>
</feature>
<dbReference type="GO" id="GO:0016810">
    <property type="term" value="F:hydrolase activity, acting on carbon-nitrogen (but not peptide) bonds"/>
    <property type="evidence" value="ECO:0007669"/>
    <property type="project" value="InterPro"/>
</dbReference>
<evidence type="ECO:0000256" key="7">
    <source>
        <dbReference type="ARBA" id="ARBA00023008"/>
    </source>
</evidence>
<keyword evidence="13" id="KW-0732">Signal</keyword>
<feature type="chain" id="PRO_5002565827" description="Amine oxidase" evidence="13">
    <location>
        <begin position="28"/>
        <end position="1245"/>
    </location>
</feature>
<evidence type="ECO:0000256" key="5">
    <source>
        <dbReference type="ARBA" id="ARBA00022772"/>
    </source>
</evidence>
<dbReference type="Pfam" id="PF07969">
    <property type="entry name" value="Amidohydro_3"/>
    <property type="match status" value="1"/>
</dbReference>
<evidence type="ECO:0000256" key="13">
    <source>
        <dbReference type="SAM" id="SignalP"/>
    </source>
</evidence>
<feature type="region of interest" description="Disordered" evidence="12">
    <location>
        <begin position="515"/>
        <end position="534"/>
    </location>
</feature>
<dbReference type="STRING" id="100787.A0A0G4KV68"/>
<dbReference type="GO" id="GO:0005507">
    <property type="term" value="F:copper ion binding"/>
    <property type="evidence" value="ECO:0007669"/>
    <property type="project" value="InterPro"/>
</dbReference>
<dbReference type="AlphaFoldDB" id="A0A0G4KV68"/>
<dbReference type="InterPro" id="IPR013108">
    <property type="entry name" value="Amidohydro_3"/>
</dbReference>
<dbReference type="InterPro" id="IPR049948">
    <property type="entry name" value="Cu_Am_ox_TPQ-bd"/>
</dbReference>
<accession>A0A0G4KV68</accession>
<dbReference type="GO" id="GO:0048038">
    <property type="term" value="F:quinone binding"/>
    <property type="evidence" value="ECO:0007669"/>
    <property type="project" value="InterPro"/>
</dbReference>
<dbReference type="InterPro" id="IPR000269">
    <property type="entry name" value="Cu_amine_oxidase"/>
</dbReference>
<name>A0A0G4KV68_VERLO</name>
<dbReference type="Gene3D" id="3.10.310.70">
    <property type="match status" value="1"/>
</dbReference>
<dbReference type="SUPFAM" id="SSF54416">
    <property type="entry name" value="Amine oxidase N-terminal region"/>
    <property type="match status" value="2"/>
</dbReference>
<feature type="domain" description="Copper amine oxidase catalytic" evidence="14">
    <location>
        <begin position="823"/>
        <end position="1223"/>
    </location>
</feature>
<keyword evidence="7 11" id="KW-0186">Copper</keyword>
<proteinExistence type="inferred from homology"/>
<protein>
    <recommendedName>
        <fullName evidence="11">Amine oxidase</fullName>
        <ecNumber evidence="11">1.4.3.-</ecNumber>
    </recommendedName>
</protein>
<dbReference type="GO" id="GO:0009308">
    <property type="term" value="P:amine metabolic process"/>
    <property type="evidence" value="ECO:0007669"/>
    <property type="project" value="UniProtKB-UniRule"/>
</dbReference>
<feature type="active site" description="Proton acceptor" evidence="9">
    <location>
        <position position="896"/>
    </location>
</feature>
<evidence type="ECO:0000256" key="10">
    <source>
        <dbReference type="PIRSR" id="PIRSR600269-51"/>
    </source>
</evidence>
<reference evidence="17" key="1">
    <citation type="submission" date="2015-05" db="EMBL/GenBank/DDBJ databases">
        <authorList>
            <person name="Fogelqvist Johan"/>
        </authorList>
    </citation>
    <scope>NUCLEOTIDE SEQUENCE [LARGE SCALE GENOMIC DNA]</scope>
</reference>
<dbReference type="Gene3D" id="2.30.40.10">
    <property type="entry name" value="Urease, subunit C, domain 1"/>
    <property type="match status" value="1"/>
</dbReference>
<dbReference type="EC" id="1.4.3.-" evidence="11"/>
<evidence type="ECO:0000259" key="14">
    <source>
        <dbReference type="Pfam" id="PF01179"/>
    </source>
</evidence>
<evidence type="ECO:0000259" key="15">
    <source>
        <dbReference type="Pfam" id="PF07969"/>
    </source>
</evidence>
<dbReference type="SUPFAM" id="SSF49998">
    <property type="entry name" value="Amine oxidase catalytic domain"/>
    <property type="match status" value="1"/>
</dbReference>
<evidence type="ECO:0000256" key="4">
    <source>
        <dbReference type="ARBA" id="ARBA00022723"/>
    </source>
</evidence>
<dbReference type="GO" id="GO:0008131">
    <property type="term" value="F:primary methylamine oxidase activity"/>
    <property type="evidence" value="ECO:0007669"/>
    <property type="project" value="InterPro"/>
</dbReference>
<dbReference type="PROSITE" id="PS01164">
    <property type="entry name" value="COPPER_AMINE_OXID_1"/>
    <property type="match status" value="1"/>
</dbReference>
<dbReference type="InterPro" id="IPR032466">
    <property type="entry name" value="Metal_Hydrolase"/>
</dbReference>
<keyword evidence="5 9" id="KW-0801">TPQ</keyword>
<dbReference type="SUPFAM" id="SSF51338">
    <property type="entry name" value="Composite domain of metallo-dependent hydrolases"/>
    <property type="match status" value="1"/>
</dbReference>
<dbReference type="PANTHER" id="PTHR10638:SF91">
    <property type="entry name" value="AMINE OXIDASE"/>
    <property type="match status" value="1"/>
</dbReference>
<dbReference type="EMBL" id="CVQH01004447">
    <property type="protein sequence ID" value="CRK13280.1"/>
    <property type="molecule type" value="Genomic_DNA"/>
</dbReference>
<keyword evidence="8" id="KW-1015">Disulfide bond</keyword>
<feature type="compositionally biased region" description="Polar residues" evidence="12">
    <location>
        <begin position="515"/>
        <end position="525"/>
    </location>
</feature>
<evidence type="ECO:0000313" key="16">
    <source>
        <dbReference type="EMBL" id="CRK13280.1"/>
    </source>
</evidence>
<dbReference type="SUPFAM" id="SSF51556">
    <property type="entry name" value="Metallo-dependent hydrolases"/>
    <property type="match status" value="1"/>
</dbReference>
<dbReference type="Gene3D" id="3.20.20.140">
    <property type="entry name" value="Metal-dependent hydrolases"/>
    <property type="match status" value="1"/>
</dbReference>
<evidence type="ECO:0000256" key="12">
    <source>
        <dbReference type="SAM" id="MobiDB-lite"/>
    </source>
</evidence>
<evidence type="ECO:0000256" key="1">
    <source>
        <dbReference type="ARBA" id="ARBA00001935"/>
    </source>
</evidence>
<organism evidence="16 17">
    <name type="scientific">Verticillium longisporum</name>
    <name type="common">Verticillium dahliae var. longisporum</name>
    <dbReference type="NCBI Taxonomy" id="100787"/>
    <lineage>
        <taxon>Eukaryota</taxon>
        <taxon>Fungi</taxon>
        <taxon>Dikarya</taxon>
        <taxon>Ascomycota</taxon>
        <taxon>Pezizomycotina</taxon>
        <taxon>Sordariomycetes</taxon>
        <taxon>Hypocreomycetidae</taxon>
        <taxon>Glomerellales</taxon>
        <taxon>Plectosphaerellaceae</taxon>
        <taxon>Verticillium</taxon>
    </lineage>
</organism>
<feature type="domain" description="Amidohydrolase 3" evidence="15">
    <location>
        <begin position="81"/>
        <end position="591"/>
    </location>
</feature>
<comment type="cofactor">
    <cofactor evidence="1">
        <name>Cu cation</name>
        <dbReference type="ChEBI" id="CHEBI:23378"/>
    </cofactor>
</comment>
<gene>
    <name evidence="16" type="ORF">BN1708_010729</name>
</gene>
<evidence type="ECO:0000256" key="9">
    <source>
        <dbReference type="PIRSR" id="PIRSR600269-50"/>
    </source>
</evidence>
<keyword evidence="6 11" id="KW-0560">Oxidoreductase</keyword>
<feature type="modified residue" description="2',4',5'-topaquinone" evidence="10">
    <location>
        <position position="980"/>
    </location>
</feature>
<dbReference type="FunFam" id="2.70.98.20:FF:000001">
    <property type="entry name" value="Amine oxidase"/>
    <property type="match status" value="1"/>
</dbReference>
<comment type="similarity">
    <text evidence="2 11">Belongs to the copper/topaquinone oxidase family.</text>
</comment>
<keyword evidence="17" id="KW-1185">Reference proteome</keyword>
<evidence type="ECO:0000256" key="11">
    <source>
        <dbReference type="RuleBase" id="RU000672"/>
    </source>
</evidence>